<organism evidence="4 5">
    <name type="scientific">Nocardioides marmorisolisilvae</name>
    <dbReference type="NCBI Taxonomy" id="1542737"/>
    <lineage>
        <taxon>Bacteria</taxon>
        <taxon>Bacillati</taxon>
        <taxon>Actinomycetota</taxon>
        <taxon>Actinomycetes</taxon>
        <taxon>Propionibacteriales</taxon>
        <taxon>Nocardioidaceae</taxon>
        <taxon>Nocardioides</taxon>
    </lineage>
</organism>
<accession>A0A3N0DSZ3</accession>
<keyword evidence="5" id="KW-1185">Reference proteome</keyword>
<dbReference type="Proteomes" id="UP000277094">
    <property type="component" value="Unassembled WGS sequence"/>
</dbReference>
<evidence type="ECO:0000256" key="2">
    <source>
        <dbReference type="ARBA" id="ARBA00023180"/>
    </source>
</evidence>
<dbReference type="Pfam" id="PF03767">
    <property type="entry name" value="Acid_phosphat_B"/>
    <property type="match status" value="1"/>
</dbReference>
<gene>
    <name evidence="4" type="ORF">EFL95_06455</name>
</gene>
<protein>
    <submittedName>
        <fullName evidence="4">Acid phosphatase</fullName>
    </submittedName>
</protein>
<feature type="chain" id="PRO_5038574557" evidence="3">
    <location>
        <begin position="20"/>
        <end position="274"/>
    </location>
</feature>
<sequence length="274" mass="29297">MLALAGAALGLTLTGSAVAGGHVAVPAPPASPTSASQIQNIDQVKTAIKGYYGDTTTAQVDPVDNSIDGGDKALHTFSSTSAYVKEMAGIEAHAQAYLEDPYRGHHHHHHAHGQKAVLFDVDDTTLNTYSYEIYSNFVYNPTTNAAFVNAGVFPAVPGMPALVSWAQDHGYTVFFLTGRPESQRAGTQANLQSVGYPAVPNAQLYLKDLSAPWLSSCATSTPVCTTVQYKSLTRQHIESMGYDIVANFGDQYSDLTGGFADKTFKVPNPMYFLP</sequence>
<keyword evidence="1 3" id="KW-0732">Signal</keyword>
<evidence type="ECO:0000313" key="5">
    <source>
        <dbReference type="Proteomes" id="UP000277094"/>
    </source>
</evidence>
<name>A0A3N0DSZ3_9ACTN</name>
<dbReference type="EMBL" id="RJSG01000002">
    <property type="protein sequence ID" value="RNL78720.1"/>
    <property type="molecule type" value="Genomic_DNA"/>
</dbReference>
<dbReference type="InterPro" id="IPR023214">
    <property type="entry name" value="HAD_sf"/>
</dbReference>
<reference evidence="4 5" key="1">
    <citation type="submission" date="2018-11" db="EMBL/GenBank/DDBJ databases">
        <authorList>
            <person name="Li F."/>
        </authorList>
    </citation>
    <scope>NUCLEOTIDE SEQUENCE [LARGE SCALE GENOMIC DNA]</scope>
    <source>
        <strain evidence="4 5">KIS18-7</strain>
    </source>
</reference>
<comment type="caution">
    <text evidence="4">The sequence shown here is derived from an EMBL/GenBank/DDBJ whole genome shotgun (WGS) entry which is preliminary data.</text>
</comment>
<evidence type="ECO:0000313" key="4">
    <source>
        <dbReference type="EMBL" id="RNL78720.1"/>
    </source>
</evidence>
<proteinExistence type="predicted"/>
<evidence type="ECO:0000256" key="1">
    <source>
        <dbReference type="ARBA" id="ARBA00022729"/>
    </source>
</evidence>
<evidence type="ECO:0000256" key="3">
    <source>
        <dbReference type="SAM" id="SignalP"/>
    </source>
</evidence>
<dbReference type="SUPFAM" id="SSF56784">
    <property type="entry name" value="HAD-like"/>
    <property type="match status" value="1"/>
</dbReference>
<dbReference type="InterPro" id="IPR036412">
    <property type="entry name" value="HAD-like_sf"/>
</dbReference>
<dbReference type="InterPro" id="IPR014403">
    <property type="entry name" value="APS1/VSP"/>
</dbReference>
<keyword evidence="2" id="KW-0325">Glycoprotein</keyword>
<dbReference type="PANTHER" id="PTHR31284:SF10">
    <property type="entry name" value="ACID PHOSPHATASE-LIKE PROTEIN"/>
    <property type="match status" value="1"/>
</dbReference>
<feature type="signal peptide" evidence="3">
    <location>
        <begin position="1"/>
        <end position="19"/>
    </location>
</feature>
<dbReference type="PIRSF" id="PIRSF002674">
    <property type="entry name" value="VSP"/>
    <property type="match status" value="1"/>
</dbReference>
<dbReference type="AlphaFoldDB" id="A0A3N0DSZ3"/>
<dbReference type="PANTHER" id="PTHR31284">
    <property type="entry name" value="ACID PHOSPHATASE-LIKE PROTEIN"/>
    <property type="match status" value="1"/>
</dbReference>
<dbReference type="InterPro" id="IPR005519">
    <property type="entry name" value="Acid_phosphat_B-like"/>
</dbReference>
<dbReference type="Gene3D" id="3.40.50.1000">
    <property type="entry name" value="HAD superfamily/HAD-like"/>
    <property type="match status" value="1"/>
</dbReference>